<organism evidence="2 3">
    <name type="scientific">Symbiodinium microadriaticum</name>
    <name type="common">Dinoflagellate</name>
    <name type="synonym">Zooxanthella microadriatica</name>
    <dbReference type="NCBI Taxonomy" id="2951"/>
    <lineage>
        <taxon>Eukaryota</taxon>
        <taxon>Sar</taxon>
        <taxon>Alveolata</taxon>
        <taxon>Dinophyceae</taxon>
        <taxon>Suessiales</taxon>
        <taxon>Symbiodiniaceae</taxon>
        <taxon>Symbiodinium</taxon>
    </lineage>
</organism>
<dbReference type="GO" id="GO:1990404">
    <property type="term" value="F:NAD+-protein mono-ADP-ribosyltransferase activity"/>
    <property type="evidence" value="ECO:0007669"/>
    <property type="project" value="TreeGrafter"/>
</dbReference>
<dbReference type="GO" id="GO:0003950">
    <property type="term" value="F:NAD+ poly-ADP-ribosyltransferase activity"/>
    <property type="evidence" value="ECO:0007669"/>
    <property type="project" value="InterPro"/>
</dbReference>
<dbReference type="Pfam" id="PF00644">
    <property type="entry name" value="PARP"/>
    <property type="match status" value="1"/>
</dbReference>
<dbReference type="EMBL" id="LSRX01000056">
    <property type="protein sequence ID" value="OLQ11680.1"/>
    <property type="molecule type" value="Genomic_DNA"/>
</dbReference>
<keyword evidence="3" id="KW-1185">Reference proteome</keyword>
<dbReference type="PANTHER" id="PTHR45740">
    <property type="entry name" value="POLY [ADP-RIBOSE] POLYMERASE"/>
    <property type="match status" value="1"/>
</dbReference>
<gene>
    <name evidence="2" type="primary">Parp14</name>
    <name evidence="2" type="ORF">AK812_SmicGene4552</name>
</gene>
<evidence type="ECO:0000259" key="1">
    <source>
        <dbReference type="Pfam" id="PF00644"/>
    </source>
</evidence>
<evidence type="ECO:0000313" key="3">
    <source>
        <dbReference type="Proteomes" id="UP000186817"/>
    </source>
</evidence>
<feature type="domain" description="PARP catalytic" evidence="1">
    <location>
        <begin position="216"/>
        <end position="299"/>
    </location>
</feature>
<protein>
    <submittedName>
        <fullName evidence="2">Poly [ADP-ribose] polymerase 14</fullName>
    </submittedName>
</protein>
<dbReference type="InterPro" id="IPR051712">
    <property type="entry name" value="ARTD-AVP"/>
</dbReference>
<name>A0A1Q9EW85_SYMMI</name>
<dbReference type="AlphaFoldDB" id="A0A1Q9EW85"/>
<sequence>MIECPGNLDRSNRKLLEIPELKYSTTSILSYGDVWHVLASRDYIYWLEAVAQLISLAVVAQDQFDCIACFVDNTAAEHALNKGTSKNPSLCWLIGAFWVWVARHNLFVSFQRVSSQANLSDKVSRGDFSEAQQLGCQQLEPQFEAAWPPLLRLQQEPANLQAWDFQSVVDVLFVAPPHSEAMLQEVMDGTYKDFPITPSTLSASLGLALRCLHEEHGNPSNEAYLLHGSNPTSALSILRTSFKMGLAGRNAGSMFGPGVYLAESSVKADEYAQDDTNGSYAGLYAVLFCRAVVGRALQVTDPADYGPLVTSGDFESVVGDRERAVGTFREFVFFHEEAIYPEFAVFYRCTEQVGRLS</sequence>
<proteinExistence type="predicted"/>
<dbReference type="OrthoDB" id="432659at2759"/>
<comment type="caution">
    <text evidence="2">The sequence shown here is derived from an EMBL/GenBank/DDBJ whole genome shotgun (WGS) entry which is preliminary data.</text>
</comment>
<dbReference type="Gene3D" id="3.90.228.10">
    <property type="match status" value="1"/>
</dbReference>
<dbReference type="InterPro" id="IPR012317">
    <property type="entry name" value="Poly(ADP-ribose)pol_cat_dom"/>
</dbReference>
<dbReference type="Proteomes" id="UP000186817">
    <property type="component" value="Unassembled WGS sequence"/>
</dbReference>
<dbReference type="PANTHER" id="PTHR45740:SF2">
    <property type="entry name" value="POLY [ADP-RIBOSE] POLYMERASE"/>
    <property type="match status" value="1"/>
</dbReference>
<accession>A0A1Q9EW85</accession>
<reference evidence="2 3" key="1">
    <citation type="submission" date="2016-02" db="EMBL/GenBank/DDBJ databases">
        <title>Genome analysis of coral dinoflagellate symbionts highlights evolutionary adaptations to a symbiotic lifestyle.</title>
        <authorList>
            <person name="Aranda M."/>
            <person name="Li Y."/>
            <person name="Liew Y.J."/>
            <person name="Baumgarten S."/>
            <person name="Simakov O."/>
            <person name="Wilson M."/>
            <person name="Piel J."/>
            <person name="Ashoor H."/>
            <person name="Bougouffa S."/>
            <person name="Bajic V.B."/>
            <person name="Ryu T."/>
            <person name="Ravasi T."/>
            <person name="Bayer T."/>
            <person name="Micklem G."/>
            <person name="Kim H."/>
            <person name="Bhak J."/>
            <person name="Lajeunesse T.C."/>
            <person name="Voolstra C.R."/>
        </authorList>
    </citation>
    <scope>NUCLEOTIDE SEQUENCE [LARGE SCALE GENOMIC DNA]</scope>
    <source>
        <strain evidence="2 3">CCMP2467</strain>
    </source>
</reference>
<dbReference type="GO" id="GO:0005634">
    <property type="term" value="C:nucleus"/>
    <property type="evidence" value="ECO:0007669"/>
    <property type="project" value="TreeGrafter"/>
</dbReference>
<evidence type="ECO:0000313" key="2">
    <source>
        <dbReference type="EMBL" id="OLQ11680.1"/>
    </source>
</evidence>
<dbReference type="SUPFAM" id="SSF56399">
    <property type="entry name" value="ADP-ribosylation"/>
    <property type="match status" value="1"/>
</dbReference>